<dbReference type="STRING" id="1344416.A0A139A106"/>
<feature type="compositionally biased region" description="Basic residues" evidence="2">
    <location>
        <begin position="1"/>
        <end position="11"/>
    </location>
</feature>
<feature type="compositionally biased region" description="Basic and acidic residues" evidence="2">
    <location>
        <begin position="311"/>
        <end position="325"/>
    </location>
</feature>
<evidence type="ECO:0000313" key="4">
    <source>
        <dbReference type="EMBL" id="KXS10205.1"/>
    </source>
</evidence>
<evidence type="ECO:0000256" key="1">
    <source>
        <dbReference type="PROSITE-ProRule" id="PRU00175"/>
    </source>
</evidence>
<feature type="region of interest" description="Disordered" evidence="2">
    <location>
        <begin position="1"/>
        <end position="60"/>
    </location>
</feature>
<feature type="compositionally biased region" description="Low complexity" evidence="2">
    <location>
        <begin position="276"/>
        <end position="290"/>
    </location>
</feature>
<proteinExistence type="predicted"/>
<dbReference type="InterPro" id="IPR001841">
    <property type="entry name" value="Znf_RING"/>
</dbReference>
<dbReference type="EMBL" id="KQ965832">
    <property type="protein sequence ID" value="KXS10205.1"/>
    <property type="molecule type" value="Genomic_DNA"/>
</dbReference>
<dbReference type="GO" id="GO:0008270">
    <property type="term" value="F:zinc ion binding"/>
    <property type="evidence" value="ECO:0007669"/>
    <property type="project" value="UniProtKB-KW"/>
</dbReference>
<feature type="compositionally biased region" description="Acidic residues" evidence="2">
    <location>
        <begin position="37"/>
        <end position="54"/>
    </location>
</feature>
<dbReference type="SUPFAM" id="SSF57850">
    <property type="entry name" value="RING/U-box"/>
    <property type="match status" value="1"/>
</dbReference>
<reference evidence="4 5" key="1">
    <citation type="journal article" date="2015" name="Genome Biol. Evol.">
        <title>Phylogenomic analyses indicate that early fungi evolved digesting cell walls of algal ancestors of land plants.</title>
        <authorList>
            <person name="Chang Y."/>
            <person name="Wang S."/>
            <person name="Sekimoto S."/>
            <person name="Aerts A.L."/>
            <person name="Choi C."/>
            <person name="Clum A."/>
            <person name="LaButti K.M."/>
            <person name="Lindquist E.A."/>
            <person name="Yee Ngan C."/>
            <person name="Ohm R.A."/>
            <person name="Salamov A.A."/>
            <person name="Grigoriev I.V."/>
            <person name="Spatafora J.W."/>
            <person name="Berbee M.L."/>
        </authorList>
    </citation>
    <scope>NUCLEOTIDE SEQUENCE [LARGE SCALE GENOMIC DNA]</scope>
    <source>
        <strain evidence="4 5">JEL478</strain>
    </source>
</reference>
<dbReference type="AlphaFoldDB" id="A0A139A106"/>
<keyword evidence="1" id="KW-0479">Metal-binding</keyword>
<dbReference type="CDD" id="cd16448">
    <property type="entry name" value="RING-H2"/>
    <property type="match status" value="1"/>
</dbReference>
<keyword evidence="1" id="KW-0863">Zinc-finger</keyword>
<organism evidence="4 5">
    <name type="scientific">Gonapodya prolifera (strain JEL478)</name>
    <name type="common">Monoblepharis prolifera</name>
    <dbReference type="NCBI Taxonomy" id="1344416"/>
    <lineage>
        <taxon>Eukaryota</taxon>
        <taxon>Fungi</taxon>
        <taxon>Fungi incertae sedis</taxon>
        <taxon>Chytridiomycota</taxon>
        <taxon>Chytridiomycota incertae sedis</taxon>
        <taxon>Monoblepharidomycetes</taxon>
        <taxon>Monoblepharidales</taxon>
        <taxon>Gonapodyaceae</taxon>
        <taxon>Gonapodya</taxon>
    </lineage>
</organism>
<dbReference type="Gene3D" id="3.30.40.10">
    <property type="entry name" value="Zinc/RING finger domain, C3HC4 (zinc finger)"/>
    <property type="match status" value="1"/>
</dbReference>
<protein>
    <recommendedName>
        <fullName evidence="3">RING-type domain-containing protein</fullName>
    </recommendedName>
</protein>
<evidence type="ECO:0000259" key="3">
    <source>
        <dbReference type="PROSITE" id="PS50089"/>
    </source>
</evidence>
<keyword evidence="1" id="KW-0862">Zinc</keyword>
<feature type="region of interest" description="Disordered" evidence="2">
    <location>
        <begin position="262"/>
        <end position="338"/>
    </location>
</feature>
<feature type="compositionally biased region" description="Low complexity" evidence="2">
    <location>
        <begin position="326"/>
        <end position="338"/>
    </location>
</feature>
<dbReference type="Proteomes" id="UP000070544">
    <property type="component" value="Unassembled WGS sequence"/>
</dbReference>
<name>A0A139A106_GONPJ</name>
<keyword evidence="5" id="KW-1185">Reference proteome</keyword>
<gene>
    <name evidence="4" type="ORF">M427DRAFT_62619</name>
</gene>
<dbReference type="PROSITE" id="PS50089">
    <property type="entry name" value="ZF_RING_2"/>
    <property type="match status" value="1"/>
</dbReference>
<evidence type="ECO:0000313" key="5">
    <source>
        <dbReference type="Proteomes" id="UP000070544"/>
    </source>
</evidence>
<evidence type="ECO:0000256" key="2">
    <source>
        <dbReference type="SAM" id="MobiDB-lite"/>
    </source>
</evidence>
<accession>A0A139A106</accession>
<dbReference type="InterPro" id="IPR013083">
    <property type="entry name" value="Znf_RING/FYVE/PHD"/>
</dbReference>
<sequence>MPKAPRHKRTSRSGSIDKTSPYRWPGRRLAVPREVTPVDEEDIPPAEPQPEQEQEQSSTPECYVCLDDVEEGAVDGVVLNPDCRHPVHVKCVKGMISSQLLECGVCKRSFTTPYLFVNGRPQLPETPDLDLDGIKEEIEVAREIQGRADTIAQALTNALEVYLRESLPWGGDDDDPDVAGEFEFNMGFHGRAMYPLDDFDEEDPNEDDVREQILAELQEQAELQREGRDAQRRRRNRLRREQEVLEATRRLAELDQARQRLREDARRRDEQSRQEAAPPVARPAAGAVARNYPWFLPSPTQPSVQAQVEQLRQRQQEDMRRRDEQSQLQAAPQVAPPAGGIPHNYPWFLPPPTQPYAQWHWEQLPPAAPVTSVAADHWTPPPPPTPMPHVVPVSPLWVPNVPAPTCPALSHAQVLGPPRVPTPWPYPAVVPPYAMPIPPYLAPHPIPRMQHTFAVPSPPVSVPGPSPPYRVAGLPYFGYPPP</sequence>
<feature type="compositionally biased region" description="Basic and acidic residues" evidence="2">
    <location>
        <begin position="262"/>
        <end position="273"/>
    </location>
</feature>
<feature type="domain" description="RING-type" evidence="3">
    <location>
        <begin position="62"/>
        <end position="107"/>
    </location>
</feature>